<feature type="transmembrane region" description="Helical" evidence="2">
    <location>
        <begin position="134"/>
        <end position="154"/>
    </location>
</feature>
<dbReference type="EMBL" id="MTJN01000002">
    <property type="protein sequence ID" value="OOV08797.1"/>
    <property type="molecule type" value="Genomic_DNA"/>
</dbReference>
<dbReference type="RefSeq" id="WP_078365547.1">
    <property type="nucleotide sequence ID" value="NZ_MTJN01000002.1"/>
</dbReference>
<keyword evidence="2" id="KW-0812">Transmembrane</keyword>
<evidence type="ECO:0000256" key="1">
    <source>
        <dbReference type="SAM" id="MobiDB-lite"/>
    </source>
</evidence>
<evidence type="ECO:0000313" key="4">
    <source>
        <dbReference type="EMBL" id="OOV07702.1"/>
    </source>
</evidence>
<dbReference type="STRING" id="28066.RF819_14085"/>
<comment type="caution">
    <text evidence="4">The sequence shown here is derived from an EMBL/GenBank/DDBJ whole genome shotgun (WGS) entry which is preliminary data.</text>
</comment>
<feature type="compositionally biased region" description="Low complexity" evidence="1">
    <location>
        <begin position="240"/>
        <end position="253"/>
    </location>
</feature>
<dbReference type="Pfam" id="PF14559">
    <property type="entry name" value="TPR_19"/>
    <property type="match status" value="1"/>
</dbReference>
<evidence type="ECO:0000256" key="2">
    <source>
        <dbReference type="SAM" id="Phobius"/>
    </source>
</evidence>
<dbReference type="AlphaFoldDB" id="A0A1T1AUB3"/>
<evidence type="ECO:0000313" key="6">
    <source>
        <dbReference type="Proteomes" id="UP000190750"/>
    </source>
</evidence>
<dbReference type="Proteomes" id="UP000190750">
    <property type="component" value="Unassembled WGS sequence"/>
</dbReference>
<gene>
    <name evidence="4" type="ORF">RF819_14085</name>
    <name evidence="5" type="ORF">RF819_20830</name>
</gene>
<organism evidence="4 6">
    <name type="scientific">Rhodoferax fermentans</name>
    <dbReference type="NCBI Taxonomy" id="28066"/>
    <lineage>
        <taxon>Bacteria</taxon>
        <taxon>Pseudomonadati</taxon>
        <taxon>Pseudomonadota</taxon>
        <taxon>Betaproteobacteria</taxon>
        <taxon>Burkholderiales</taxon>
        <taxon>Comamonadaceae</taxon>
        <taxon>Rhodoferax</taxon>
    </lineage>
</organism>
<name>A0A1T1AUB3_RHOFE</name>
<sequence length="292" mass="30853">MLSIFKIYTKLVIVVSIMFAGLAMAQTGPSMSEIYAKAQAGKLDEAQVMVQQVLISHPSSAKAFFVQAELYSRQGQLDRARESLATAEKYAPGLPFIKPEALRTLRAQLAAKPPLKSTSSLPTNFKAQQTQTPAAWLMPLLLTGGVIAAAFFFFRRRKVNTCTQQSALIQQSGLSGPQMFGSGGGVMQPAYPQPGYQPGYPQPHSEPGLGSRIAGGVATGLAVGAGVMAAQAIGRNLMGDQSRSSVQSDSLSDNKFEPIPTNSDMGGTNFGMNDTTWDDGGAGIGSGGEWEN</sequence>
<dbReference type="InterPro" id="IPR011990">
    <property type="entry name" value="TPR-like_helical_dom_sf"/>
</dbReference>
<feature type="chain" id="PRO_5011901752" evidence="3">
    <location>
        <begin position="26"/>
        <end position="292"/>
    </location>
</feature>
<reference evidence="4 6" key="1">
    <citation type="submission" date="2017-01" db="EMBL/GenBank/DDBJ databases">
        <title>Genome sequencing of Rhodoferax fermentans JCM 7819.</title>
        <authorList>
            <person name="Kim Y.J."/>
            <person name="Farh M.E.-A."/>
            <person name="Yang D.-C."/>
        </authorList>
    </citation>
    <scope>NUCLEOTIDE SEQUENCE [LARGE SCALE GENOMIC DNA]</scope>
    <source>
        <strain evidence="4 6">JCM 7819</strain>
    </source>
</reference>
<keyword evidence="6" id="KW-1185">Reference proteome</keyword>
<evidence type="ECO:0000256" key="3">
    <source>
        <dbReference type="SAM" id="SignalP"/>
    </source>
</evidence>
<protein>
    <submittedName>
        <fullName evidence="4">Uncharacterized protein</fullName>
    </submittedName>
</protein>
<proteinExistence type="predicted"/>
<keyword evidence="2" id="KW-1133">Transmembrane helix</keyword>
<dbReference type="SUPFAM" id="SSF48452">
    <property type="entry name" value="TPR-like"/>
    <property type="match status" value="1"/>
</dbReference>
<feature type="signal peptide" evidence="3">
    <location>
        <begin position="1"/>
        <end position="25"/>
    </location>
</feature>
<feature type="compositionally biased region" description="Gly residues" evidence="1">
    <location>
        <begin position="280"/>
        <end position="292"/>
    </location>
</feature>
<feature type="region of interest" description="Disordered" evidence="1">
    <location>
        <begin position="240"/>
        <end position="292"/>
    </location>
</feature>
<evidence type="ECO:0000313" key="5">
    <source>
        <dbReference type="EMBL" id="OOV08797.1"/>
    </source>
</evidence>
<keyword evidence="2" id="KW-0472">Membrane</keyword>
<dbReference type="Gene3D" id="1.25.40.10">
    <property type="entry name" value="Tetratricopeptide repeat domain"/>
    <property type="match status" value="1"/>
</dbReference>
<dbReference type="EMBL" id="MTJN01000002">
    <property type="protein sequence ID" value="OOV07702.1"/>
    <property type="molecule type" value="Genomic_DNA"/>
</dbReference>
<feature type="compositionally biased region" description="Polar residues" evidence="1">
    <location>
        <begin position="260"/>
        <end position="275"/>
    </location>
</feature>
<keyword evidence="3" id="KW-0732">Signal</keyword>
<dbReference type="OrthoDB" id="5298822at2"/>
<accession>A0A1T1AUB3</accession>